<protein>
    <submittedName>
        <fullName evidence="2">Ferritin-like domain-containing protein</fullName>
    </submittedName>
</protein>
<sequence length="451" mass="47927">MPASLIVLRRRLLVALGLGASASCSEPATQSASPVHAREQAAPIASAREVCDPSFTFDPCTPEDYDGPLGEPLCRVDADCEDGKYGRCIVNDIGFGPGCVCDYSCRTDADCGSDEACICDHAFPDDHSRCVPALCRSDDDCPDGGCAFSSWYDGCSLVSFLACRGPQDTCQCDSDCDPDQTCAYDPDLGHWHCQYASCAIGRPLVVAGAARTAPAVARADWLTEIDLPRDLPADVQAAIAEHWADVAALEHASVASFAVVTLELMALGAPPELLAEAQRAALDEIEHARVAWSLASLWSGRPLGPGPLALDGFPLRHVLEDIVESLVRDGCVGETLGAAEAQLCAELAAHPVLAARLADIARDETRHAAFAWRTLRWLLASHGSAVRLVALTTVARLRAELAADLPPDDSLPSAPGWGLLRPRTRRAHHRDTFTAVIEPVLRTLLGPTALA</sequence>
<name>A0ABY7GTT3_9BACT</name>
<dbReference type="EMBL" id="CP114040">
    <property type="protein sequence ID" value="WAS90367.1"/>
    <property type="molecule type" value="Genomic_DNA"/>
</dbReference>
<gene>
    <name evidence="2" type="ORF">O0S08_29620</name>
</gene>
<evidence type="ECO:0000313" key="3">
    <source>
        <dbReference type="Proteomes" id="UP001164459"/>
    </source>
</evidence>
<feature type="chain" id="PRO_5046408254" evidence="1">
    <location>
        <begin position="23"/>
        <end position="451"/>
    </location>
</feature>
<feature type="signal peptide" evidence="1">
    <location>
        <begin position="1"/>
        <end position="22"/>
    </location>
</feature>
<dbReference type="RefSeq" id="WP_269032696.1">
    <property type="nucleotide sequence ID" value="NZ_CP114040.1"/>
</dbReference>
<accession>A0ABY7GTT3</accession>
<dbReference type="Gene3D" id="1.10.620.20">
    <property type="entry name" value="Ribonucleotide Reductase, subunit A"/>
    <property type="match status" value="1"/>
</dbReference>
<keyword evidence="3" id="KW-1185">Reference proteome</keyword>
<dbReference type="CDD" id="cd00657">
    <property type="entry name" value="Ferritin_like"/>
    <property type="match status" value="1"/>
</dbReference>
<dbReference type="Proteomes" id="UP001164459">
    <property type="component" value="Chromosome"/>
</dbReference>
<evidence type="ECO:0000256" key="1">
    <source>
        <dbReference type="SAM" id="SignalP"/>
    </source>
</evidence>
<organism evidence="2 3">
    <name type="scientific">Nannocystis punicea</name>
    <dbReference type="NCBI Taxonomy" id="2995304"/>
    <lineage>
        <taxon>Bacteria</taxon>
        <taxon>Pseudomonadati</taxon>
        <taxon>Myxococcota</taxon>
        <taxon>Polyangia</taxon>
        <taxon>Nannocystales</taxon>
        <taxon>Nannocystaceae</taxon>
        <taxon>Nannocystis</taxon>
    </lineage>
</organism>
<dbReference type="SUPFAM" id="SSF47240">
    <property type="entry name" value="Ferritin-like"/>
    <property type="match status" value="1"/>
</dbReference>
<reference evidence="2" key="1">
    <citation type="submission" date="2022-11" db="EMBL/GenBank/DDBJ databases">
        <title>Minimal conservation of predation-associated metabolite biosynthetic gene clusters underscores biosynthetic potential of Myxococcota including descriptions for ten novel species: Archangium lansinium sp. nov., Myxococcus landrumus sp. nov., Nannocystis bai.</title>
        <authorList>
            <person name="Ahearne A."/>
            <person name="Stevens C."/>
            <person name="Dowd S."/>
        </authorList>
    </citation>
    <scope>NUCLEOTIDE SEQUENCE</scope>
    <source>
        <strain evidence="2">Fl3</strain>
    </source>
</reference>
<keyword evidence="1" id="KW-0732">Signal</keyword>
<proteinExistence type="predicted"/>
<dbReference type="InterPro" id="IPR012348">
    <property type="entry name" value="RNR-like"/>
</dbReference>
<dbReference type="InterPro" id="IPR009078">
    <property type="entry name" value="Ferritin-like_SF"/>
</dbReference>
<evidence type="ECO:0000313" key="2">
    <source>
        <dbReference type="EMBL" id="WAS90367.1"/>
    </source>
</evidence>